<sequence>MYITYETVQCSEVSNMYLFQYREPPEKFSTTPRPDFMPSKLIRIDDMAIVPGATVHEGYYALSYSWNQSGDMVKNATTGKMERADRGLHKIIREDGSEEHVKFEGLIQQICKDFNIHYLWYDQMCIDQSNQQEKHREIHHMHRIYSNACCTVALIPEFKAKIHPYPILCKGGLLLSYGIVDDATISQSQWFRRLWTLEEAIKSSTILFVGCNIHVFSYRIKERYIHLEYICDDFRQQQQQQQDIRTVLWNAHIRSCTHDHDRVFALANIFPDILNKIFIDYNQAPLDLMIEFYGHLARKDISILCFGGHTEYKHIGKENQSLASTSYNATNDNDSLYTVPIQKYNLPSWTGVDGEHITGRFLPTTLPYKNYSIDGISLKVTCTSITNNQSNIAHGQFTLEYNDIPPPPTGKTQRPYYINRMYAPHGNEECYDEEGVDLLVLVRLAGQINDRILYIHRHHYSSSQLDLHEHYSQIIKRLTILSHFVLIKKGSFAWWNVEEITDLNYYNLGFFNLTEENNEFINQYVLLFGMSFIGDEDSNKNNTYYPIIKREGSHYKAIGVYRKAPIGKDIFSPEDSDVMPEEHSFVIQ</sequence>
<dbReference type="EMBL" id="JAIXMP010000019">
    <property type="protein sequence ID" value="KAI9257965.1"/>
    <property type="molecule type" value="Genomic_DNA"/>
</dbReference>
<dbReference type="Proteomes" id="UP001209540">
    <property type="component" value="Unassembled WGS sequence"/>
</dbReference>
<dbReference type="AlphaFoldDB" id="A0AAD5PCD5"/>
<evidence type="ECO:0000313" key="2">
    <source>
        <dbReference type="EMBL" id="KAI9257965.1"/>
    </source>
</evidence>
<dbReference type="PANTHER" id="PTHR24148">
    <property type="entry name" value="ANKYRIN REPEAT DOMAIN-CONTAINING PROTEIN 39 HOMOLOG-RELATED"/>
    <property type="match status" value="1"/>
</dbReference>
<dbReference type="PANTHER" id="PTHR24148:SF64">
    <property type="entry name" value="HETEROKARYON INCOMPATIBILITY DOMAIN-CONTAINING PROTEIN"/>
    <property type="match status" value="1"/>
</dbReference>
<name>A0AAD5PCD5_9FUNG</name>
<reference evidence="2" key="2">
    <citation type="submission" date="2023-02" db="EMBL/GenBank/DDBJ databases">
        <authorList>
            <consortium name="DOE Joint Genome Institute"/>
            <person name="Mondo S.J."/>
            <person name="Chang Y."/>
            <person name="Wang Y."/>
            <person name="Ahrendt S."/>
            <person name="Andreopoulos W."/>
            <person name="Barry K."/>
            <person name="Beard J."/>
            <person name="Benny G.L."/>
            <person name="Blankenship S."/>
            <person name="Bonito G."/>
            <person name="Cuomo C."/>
            <person name="Desiro A."/>
            <person name="Gervers K.A."/>
            <person name="Hundley H."/>
            <person name="Kuo A."/>
            <person name="LaButti K."/>
            <person name="Lang B.F."/>
            <person name="Lipzen A."/>
            <person name="O'Donnell K."/>
            <person name="Pangilinan J."/>
            <person name="Reynolds N."/>
            <person name="Sandor L."/>
            <person name="Smith M.W."/>
            <person name="Tsang A."/>
            <person name="Grigoriev I.V."/>
            <person name="Stajich J.E."/>
            <person name="Spatafora J.W."/>
        </authorList>
    </citation>
    <scope>NUCLEOTIDE SEQUENCE</scope>
    <source>
        <strain evidence="2">RSA 2281</strain>
    </source>
</reference>
<accession>A0AAD5PCD5</accession>
<feature type="domain" description="Heterokaryon incompatibility" evidence="1">
    <location>
        <begin position="59"/>
        <end position="155"/>
    </location>
</feature>
<dbReference type="InterPro" id="IPR010730">
    <property type="entry name" value="HET"/>
</dbReference>
<dbReference type="InterPro" id="IPR052895">
    <property type="entry name" value="HetReg/Transcr_Mod"/>
</dbReference>
<evidence type="ECO:0000259" key="1">
    <source>
        <dbReference type="Pfam" id="PF06985"/>
    </source>
</evidence>
<dbReference type="Pfam" id="PF06985">
    <property type="entry name" value="HET"/>
    <property type="match status" value="1"/>
</dbReference>
<organism evidence="2 3">
    <name type="scientific">Phascolomyces articulosus</name>
    <dbReference type="NCBI Taxonomy" id="60185"/>
    <lineage>
        <taxon>Eukaryota</taxon>
        <taxon>Fungi</taxon>
        <taxon>Fungi incertae sedis</taxon>
        <taxon>Mucoromycota</taxon>
        <taxon>Mucoromycotina</taxon>
        <taxon>Mucoromycetes</taxon>
        <taxon>Mucorales</taxon>
        <taxon>Lichtheimiaceae</taxon>
        <taxon>Phascolomyces</taxon>
    </lineage>
</organism>
<proteinExistence type="predicted"/>
<gene>
    <name evidence="2" type="ORF">BDA99DRAFT_514905</name>
</gene>
<reference evidence="2" key="1">
    <citation type="journal article" date="2022" name="IScience">
        <title>Evolution of zygomycete secretomes and the origins of terrestrial fungal ecologies.</title>
        <authorList>
            <person name="Chang Y."/>
            <person name="Wang Y."/>
            <person name="Mondo S."/>
            <person name="Ahrendt S."/>
            <person name="Andreopoulos W."/>
            <person name="Barry K."/>
            <person name="Beard J."/>
            <person name="Benny G.L."/>
            <person name="Blankenship S."/>
            <person name="Bonito G."/>
            <person name="Cuomo C."/>
            <person name="Desiro A."/>
            <person name="Gervers K.A."/>
            <person name="Hundley H."/>
            <person name="Kuo A."/>
            <person name="LaButti K."/>
            <person name="Lang B.F."/>
            <person name="Lipzen A."/>
            <person name="O'Donnell K."/>
            <person name="Pangilinan J."/>
            <person name="Reynolds N."/>
            <person name="Sandor L."/>
            <person name="Smith M.E."/>
            <person name="Tsang A."/>
            <person name="Grigoriev I.V."/>
            <person name="Stajich J.E."/>
            <person name="Spatafora J.W."/>
        </authorList>
    </citation>
    <scope>NUCLEOTIDE SEQUENCE</scope>
    <source>
        <strain evidence="2">RSA 2281</strain>
    </source>
</reference>
<comment type="caution">
    <text evidence="2">The sequence shown here is derived from an EMBL/GenBank/DDBJ whole genome shotgun (WGS) entry which is preliminary data.</text>
</comment>
<keyword evidence="3" id="KW-1185">Reference proteome</keyword>
<evidence type="ECO:0000313" key="3">
    <source>
        <dbReference type="Proteomes" id="UP001209540"/>
    </source>
</evidence>
<protein>
    <recommendedName>
        <fullName evidence="1">Heterokaryon incompatibility domain-containing protein</fullName>
    </recommendedName>
</protein>